<protein>
    <recommendedName>
        <fullName evidence="4">Nudix hydrolase domain-containing protein</fullName>
    </recommendedName>
</protein>
<dbReference type="Proteomes" id="UP000177383">
    <property type="component" value="Unassembled WGS sequence"/>
</dbReference>
<evidence type="ECO:0000256" key="2">
    <source>
        <dbReference type="ARBA" id="ARBA00022801"/>
    </source>
</evidence>
<reference evidence="5 6" key="1">
    <citation type="journal article" date="2016" name="Nat. Commun.">
        <title>Thousands of microbial genomes shed light on interconnected biogeochemical processes in an aquifer system.</title>
        <authorList>
            <person name="Anantharaman K."/>
            <person name="Brown C.T."/>
            <person name="Hug L.A."/>
            <person name="Sharon I."/>
            <person name="Castelle C.J."/>
            <person name="Probst A.J."/>
            <person name="Thomas B.C."/>
            <person name="Singh A."/>
            <person name="Wilkins M.J."/>
            <person name="Karaoz U."/>
            <person name="Brodie E.L."/>
            <person name="Williams K.H."/>
            <person name="Hubbard S.S."/>
            <person name="Banfield J.F."/>
        </authorList>
    </citation>
    <scope>NUCLEOTIDE SEQUENCE [LARGE SCALE GENOMIC DNA]</scope>
</reference>
<dbReference type="GO" id="GO:0016787">
    <property type="term" value="F:hydrolase activity"/>
    <property type="evidence" value="ECO:0007669"/>
    <property type="project" value="UniProtKB-KW"/>
</dbReference>
<dbReference type="PANTHER" id="PTHR43046:SF14">
    <property type="entry name" value="MUTT_NUDIX FAMILY PROTEIN"/>
    <property type="match status" value="1"/>
</dbReference>
<dbReference type="PRINTS" id="PR00502">
    <property type="entry name" value="NUDIXFAMILY"/>
</dbReference>
<dbReference type="PROSITE" id="PS00893">
    <property type="entry name" value="NUDIX_BOX"/>
    <property type="match status" value="1"/>
</dbReference>
<dbReference type="CDD" id="cd02883">
    <property type="entry name" value="NUDIX_Hydrolase"/>
    <property type="match status" value="1"/>
</dbReference>
<feature type="domain" description="Nudix hydrolase" evidence="4">
    <location>
        <begin position="1"/>
        <end position="124"/>
    </location>
</feature>
<evidence type="ECO:0000313" key="5">
    <source>
        <dbReference type="EMBL" id="OGG14968.1"/>
    </source>
</evidence>
<comment type="similarity">
    <text evidence="3">Belongs to the Nudix hydrolase family.</text>
</comment>
<dbReference type="InterPro" id="IPR000086">
    <property type="entry name" value="NUDIX_hydrolase_dom"/>
</dbReference>
<sequence>MEGAMAFVFDKSRNKILLVKRRDIPVWVIPGGGIEKGETPERAAIRETKEESGYDIKIIRKIAEYTNRGSNKRNNLFEAVVVGGKARLSNESKGVAFFDVDCLPEPHHPLISDWLGDLNKKSKDVIRREIQGVTIKQALCQVHKHPVAVIRFILTRFGIRINT</sequence>
<dbReference type="InterPro" id="IPR020476">
    <property type="entry name" value="Nudix_hydrolase"/>
</dbReference>
<accession>A0A1F5ZR99</accession>
<dbReference type="Gene3D" id="3.90.79.10">
    <property type="entry name" value="Nucleoside Triphosphate Pyrophosphohydrolase"/>
    <property type="match status" value="1"/>
</dbReference>
<gene>
    <name evidence="5" type="ORF">A2773_01595</name>
</gene>
<dbReference type="Pfam" id="PF00293">
    <property type="entry name" value="NUDIX"/>
    <property type="match status" value="1"/>
</dbReference>
<comment type="caution">
    <text evidence="5">The sequence shown here is derived from an EMBL/GenBank/DDBJ whole genome shotgun (WGS) entry which is preliminary data.</text>
</comment>
<proteinExistence type="inferred from homology"/>
<dbReference type="AlphaFoldDB" id="A0A1F5ZR99"/>
<evidence type="ECO:0000259" key="4">
    <source>
        <dbReference type="PROSITE" id="PS51462"/>
    </source>
</evidence>
<dbReference type="PANTHER" id="PTHR43046">
    <property type="entry name" value="GDP-MANNOSE MANNOSYL HYDROLASE"/>
    <property type="match status" value="1"/>
</dbReference>
<evidence type="ECO:0000256" key="3">
    <source>
        <dbReference type="RuleBase" id="RU003476"/>
    </source>
</evidence>
<dbReference type="PROSITE" id="PS51462">
    <property type="entry name" value="NUDIX"/>
    <property type="match status" value="1"/>
</dbReference>
<comment type="cofactor">
    <cofactor evidence="1">
        <name>Mg(2+)</name>
        <dbReference type="ChEBI" id="CHEBI:18420"/>
    </cofactor>
</comment>
<evidence type="ECO:0000256" key="1">
    <source>
        <dbReference type="ARBA" id="ARBA00001946"/>
    </source>
</evidence>
<evidence type="ECO:0000313" key="6">
    <source>
        <dbReference type="Proteomes" id="UP000177383"/>
    </source>
</evidence>
<dbReference type="SUPFAM" id="SSF55811">
    <property type="entry name" value="Nudix"/>
    <property type="match status" value="1"/>
</dbReference>
<dbReference type="InterPro" id="IPR020084">
    <property type="entry name" value="NUDIX_hydrolase_CS"/>
</dbReference>
<name>A0A1F5ZR99_9BACT</name>
<dbReference type="EMBL" id="MFJE01000008">
    <property type="protein sequence ID" value="OGG14968.1"/>
    <property type="molecule type" value="Genomic_DNA"/>
</dbReference>
<dbReference type="InterPro" id="IPR015797">
    <property type="entry name" value="NUDIX_hydrolase-like_dom_sf"/>
</dbReference>
<organism evidence="5 6">
    <name type="scientific">Candidatus Gottesmanbacteria bacterium RIFCSPHIGHO2_01_FULL_39_10</name>
    <dbReference type="NCBI Taxonomy" id="1798375"/>
    <lineage>
        <taxon>Bacteria</taxon>
        <taxon>Candidatus Gottesmaniibacteriota</taxon>
    </lineage>
</organism>
<dbReference type="STRING" id="1798375.A2773_01595"/>
<keyword evidence="2 3" id="KW-0378">Hydrolase</keyword>